<keyword evidence="2" id="KW-1185">Reference proteome</keyword>
<comment type="caution">
    <text evidence="1">The sequence shown here is derived from an EMBL/GenBank/DDBJ whole genome shotgun (WGS) entry which is preliminary data.</text>
</comment>
<gene>
    <name evidence="1" type="ORF">PIB30_109805</name>
</gene>
<name>A0ABU6X0F6_9FABA</name>
<proteinExistence type="predicted"/>
<accession>A0ABU6X0F6</accession>
<reference evidence="1 2" key="1">
    <citation type="journal article" date="2023" name="Plants (Basel)">
        <title>Bridging the Gap: Combining Genomics and Transcriptomics Approaches to Understand Stylosanthes scabra, an Orphan Legume from the Brazilian Caatinga.</title>
        <authorList>
            <person name="Ferreira-Neto J.R.C."/>
            <person name="da Silva M.D."/>
            <person name="Binneck E."/>
            <person name="de Melo N.F."/>
            <person name="da Silva R.H."/>
            <person name="de Melo A.L.T.M."/>
            <person name="Pandolfi V."/>
            <person name="Bustamante F.O."/>
            <person name="Brasileiro-Vidal A.C."/>
            <person name="Benko-Iseppon A.M."/>
        </authorList>
    </citation>
    <scope>NUCLEOTIDE SEQUENCE [LARGE SCALE GENOMIC DNA]</scope>
    <source>
        <tissue evidence="1">Leaves</tissue>
    </source>
</reference>
<protein>
    <recommendedName>
        <fullName evidence="3">Secreted protein</fullName>
    </recommendedName>
</protein>
<evidence type="ECO:0000313" key="2">
    <source>
        <dbReference type="Proteomes" id="UP001341840"/>
    </source>
</evidence>
<sequence length="95" mass="10105">RLWSLPRTVLASIPAATTIVTTTVPRVATVVVCCVYHWSIASPAILWPRASSPNSVCVRRCFCRPCVKPPAFVGAPSVLQVGVSCSSLLSVVRLA</sequence>
<feature type="non-terminal residue" evidence="1">
    <location>
        <position position="95"/>
    </location>
</feature>
<evidence type="ECO:0000313" key="1">
    <source>
        <dbReference type="EMBL" id="MED6190824.1"/>
    </source>
</evidence>
<dbReference type="EMBL" id="JASCZI010187078">
    <property type="protein sequence ID" value="MED6190824.1"/>
    <property type="molecule type" value="Genomic_DNA"/>
</dbReference>
<feature type="non-terminal residue" evidence="1">
    <location>
        <position position="1"/>
    </location>
</feature>
<dbReference type="Proteomes" id="UP001341840">
    <property type="component" value="Unassembled WGS sequence"/>
</dbReference>
<organism evidence="1 2">
    <name type="scientific">Stylosanthes scabra</name>
    <dbReference type="NCBI Taxonomy" id="79078"/>
    <lineage>
        <taxon>Eukaryota</taxon>
        <taxon>Viridiplantae</taxon>
        <taxon>Streptophyta</taxon>
        <taxon>Embryophyta</taxon>
        <taxon>Tracheophyta</taxon>
        <taxon>Spermatophyta</taxon>
        <taxon>Magnoliopsida</taxon>
        <taxon>eudicotyledons</taxon>
        <taxon>Gunneridae</taxon>
        <taxon>Pentapetalae</taxon>
        <taxon>rosids</taxon>
        <taxon>fabids</taxon>
        <taxon>Fabales</taxon>
        <taxon>Fabaceae</taxon>
        <taxon>Papilionoideae</taxon>
        <taxon>50 kb inversion clade</taxon>
        <taxon>dalbergioids sensu lato</taxon>
        <taxon>Dalbergieae</taxon>
        <taxon>Pterocarpus clade</taxon>
        <taxon>Stylosanthes</taxon>
    </lineage>
</organism>
<evidence type="ECO:0008006" key="3">
    <source>
        <dbReference type="Google" id="ProtNLM"/>
    </source>
</evidence>